<evidence type="ECO:0000256" key="1">
    <source>
        <dbReference type="ARBA" id="ARBA00001946"/>
    </source>
</evidence>
<dbReference type="InterPro" id="IPR008949">
    <property type="entry name" value="Isoprenoid_synthase_dom_sf"/>
</dbReference>
<sequence length="363" mass="38769">MADASQRVFLAAVDDHIRHAVSDELAQGLIRIDPELNVFADQCLAAATDGGKRLRPRFLHGAWQAFATAAEPGSAVVGVAAGLELLHAAILVHDDVIDSSDLRRNRPSVRAALAGYHRASAWSGPASVFGDHTAVLLGDLLWGTAQDLLSDAVSGIPEQRAMRVGQCFRAMRLEVIAGQLLELQGQAAHDFVPGAAEKIVRYKTTAYTVQRPMALGFELADAPRDGVALLQQYAAAVGEAFQLRDDLADLFAETEHSGKRSGDDIRSGKPTSLMQLALERSSDSQREFLIRVIGRADADAADIDAVKDVLVDTGAVQATCDRVGTLGRKARDALSETASTHPVVRLHALVELLALCTDVSFVP</sequence>
<evidence type="ECO:0000256" key="2">
    <source>
        <dbReference type="ARBA" id="ARBA00005128"/>
    </source>
</evidence>
<proteinExistence type="inferred from homology"/>
<dbReference type="EMBL" id="OY726395">
    <property type="protein sequence ID" value="CAJ1585897.1"/>
    <property type="molecule type" value="Genomic_DNA"/>
</dbReference>
<dbReference type="Proteomes" id="UP001190466">
    <property type="component" value="Chromosome"/>
</dbReference>
<keyword evidence="5" id="KW-0479">Metal-binding</keyword>
<evidence type="ECO:0000256" key="7">
    <source>
        <dbReference type="RuleBase" id="RU004466"/>
    </source>
</evidence>
<evidence type="ECO:0000256" key="6">
    <source>
        <dbReference type="ARBA" id="ARBA00022842"/>
    </source>
</evidence>
<accession>A0ABN9P318</accession>
<evidence type="ECO:0000313" key="8">
    <source>
        <dbReference type="EMBL" id="CAJ1585897.1"/>
    </source>
</evidence>
<protein>
    <submittedName>
        <fullName evidence="8">Polyprenyl synthetase family protein</fullName>
    </submittedName>
</protein>
<dbReference type="InterPro" id="IPR000092">
    <property type="entry name" value="Polyprenyl_synt"/>
</dbReference>
<dbReference type="PROSITE" id="PS00444">
    <property type="entry name" value="POLYPRENYL_SYNTHASE_2"/>
    <property type="match status" value="1"/>
</dbReference>
<dbReference type="Pfam" id="PF00348">
    <property type="entry name" value="polyprenyl_synt"/>
    <property type="match status" value="1"/>
</dbReference>
<dbReference type="SUPFAM" id="SSF48576">
    <property type="entry name" value="Terpenoid synthases"/>
    <property type="match status" value="1"/>
</dbReference>
<evidence type="ECO:0000256" key="5">
    <source>
        <dbReference type="ARBA" id="ARBA00022723"/>
    </source>
</evidence>
<dbReference type="PANTHER" id="PTHR12001:SF85">
    <property type="entry name" value="SHORT CHAIN ISOPRENYL DIPHOSPHATE SYNTHASE"/>
    <property type="match status" value="1"/>
</dbReference>
<evidence type="ECO:0000313" key="9">
    <source>
        <dbReference type="Proteomes" id="UP001190466"/>
    </source>
</evidence>
<keyword evidence="6" id="KW-0460">Magnesium</keyword>
<organism evidence="8 9">
    <name type="scientific">[Mycobacterium] wendilense</name>
    <dbReference type="NCBI Taxonomy" id="3064284"/>
    <lineage>
        <taxon>Bacteria</taxon>
        <taxon>Bacillati</taxon>
        <taxon>Actinomycetota</taxon>
        <taxon>Actinomycetes</taxon>
        <taxon>Mycobacteriales</taxon>
        <taxon>Mycobacteriaceae</taxon>
        <taxon>Mycolicibacter</taxon>
    </lineage>
</organism>
<gene>
    <name evidence="8" type="ORF">MU0050_003974</name>
</gene>
<dbReference type="SFLD" id="SFLDS00005">
    <property type="entry name" value="Isoprenoid_Synthase_Type_I"/>
    <property type="match status" value="1"/>
</dbReference>
<comment type="pathway">
    <text evidence="2">Isoprenoid biosynthesis.</text>
</comment>
<dbReference type="CDD" id="cd00685">
    <property type="entry name" value="Trans_IPPS_HT"/>
    <property type="match status" value="1"/>
</dbReference>
<dbReference type="Gene3D" id="1.10.600.10">
    <property type="entry name" value="Farnesyl Diphosphate Synthase"/>
    <property type="match status" value="1"/>
</dbReference>
<keyword evidence="9" id="KW-1185">Reference proteome</keyword>
<reference evidence="8 9" key="1">
    <citation type="submission" date="2023-08" db="EMBL/GenBank/DDBJ databases">
        <authorList>
            <person name="Folkvardsen B D."/>
            <person name="Norman A."/>
        </authorList>
    </citation>
    <scope>NUCLEOTIDE SEQUENCE [LARGE SCALE GENOMIC DNA]</scope>
    <source>
        <strain evidence="8 9">Mu0050</strain>
    </source>
</reference>
<comment type="similarity">
    <text evidence="3 7">Belongs to the FPP/GGPP synthase family.</text>
</comment>
<evidence type="ECO:0000256" key="4">
    <source>
        <dbReference type="ARBA" id="ARBA00022679"/>
    </source>
</evidence>
<dbReference type="RefSeq" id="WP_316511987.1">
    <property type="nucleotide sequence ID" value="NZ_OY726395.1"/>
</dbReference>
<evidence type="ECO:0000256" key="3">
    <source>
        <dbReference type="ARBA" id="ARBA00006706"/>
    </source>
</evidence>
<dbReference type="PANTHER" id="PTHR12001">
    <property type="entry name" value="GERANYLGERANYL PYROPHOSPHATE SYNTHASE"/>
    <property type="match status" value="1"/>
</dbReference>
<comment type="cofactor">
    <cofactor evidence="1">
        <name>Mg(2+)</name>
        <dbReference type="ChEBI" id="CHEBI:18420"/>
    </cofactor>
</comment>
<dbReference type="InterPro" id="IPR033749">
    <property type="entry name" value="Polyprenyl_synt_CS"/>
</dbReference>
<keyword evidence="4 7" id="KW-0808">Transferase</keyword>
<name>A0ABN9P318_9MYCO</name>